<dbReference type="Proteomes" id="UP000596742">
    <property type="component" value="Unassembled WGS sequence"/>
</dbReference>
<dbReference type="OrthoDB" id="10067762at2759"/>
<reference evidence="1" key="1">
    <citation type="submission" date="2018-11" db="EMBL/GenBank/DDBJ databases">
        <authorList>
            <person name="Alioto T."/>
            <person name="Alioto T."/>
        </authorList>
    </citation>
    <scope>NUCLEOTIDE SEQUENCE</scope>
</reference>
<proteinExistence type="predicted"/>
<evidence type="ECO:0000313" key="2">
    <source>
        <dbReference type="Proteomes" id="UP000596742"/>
    </source>
</evidence>
<organism evidence="1 2">
    <name type="scientific">Mytilus galloprovincialis</name>
    <name type="common">Mediterranean mussel</name>
    <dbReference type="NCBI Taxonomy" id="29158"/>
    <lineage>
        <taxon>Eukaryota</taxon>
        <taxon>Metazoa</taxon>
        <taxon>Spiralia</taxon>
        <taxon>Lophotrochozoa</taxon>
        <taxon>Mollusca</taxon>
        <taxon>Bivalvia</taxon>
        <taxon>Autobranchia</taxon>
        <taxon>Pteriomorphia</taxon>
        <taxon>Mytilida</taxon>
        <taxon>Mytiloidea</taxon>
        <taxon>Mytilidae</taxon>
        <taxon>Mytilinae</taxon>
        <taxon>Mytilus</taxon>
    </lineage>
</organism>
<evidence type="ECO:0000313" key="1">
    <source>
        <dbReference type="EMBL" id="VDI36402.1"/>
    </source>
</evidence>
<dbReference type="PANTHER" id="PTHR47331:SF5">
    <property type="entry name" value="RIBONUCLEASE H"/>
    <property type="match status" value="1"/>
</dbReference>
<keyword evidence="2" id="KW-1185">Reference proteome</keyword>
<name>A0A8B6ENG5_MYTGA</name>
<accession>A0A8B6ENG5</accession>
<dbReference type="EMBL" id="UYJE01005329">
    <property type="protein sequence ID" value="VDI36402.1"/>
    <property type="molecule type" value="Genomic_DNA"/>
</dbReference>
<dbReference type="AlphaFoldDB" id="A0A8B6ENG5"/>
<comment type="caution">
    <text evidence="1">The sequence shown here is derived from an EMBL/GenBank/DDBJ whole genome shotgun (WGS) entry which is preliminary data.</text>
</comment>
<gene>
    <name evidence="1" type="ORF">MGAL_10B071756</name>
</gene>
<sequence>MSIQKLELVAAVIGSRLLKHLKSYISFSQATLWSDSQITLSWLMTKKQVPIFVKNRVTEINQLTHGFSWRYCPTDSNPADLLSRGMTAVMF</sequence>
<protein>
    <recommendedName>
        <fullName evidence="3">RNase H type-1 domain-containing protein</fullName>
    </recommendedName>
</protein>
<dbReference type="PANTHER" id="PTHR47331">
    <property type="entry name" value="PHD-TYPE DOMAIN-CONTAINING PROTEIN"/>
    <property type="match status" value="1"/>
</dbReference>
<evidence type="ECO:0008006" key="3">
    <source>
        <dbReference type="Google" id="ProtNLM"/>
    </source>
</evidence>